<dbReference type="Pfam" id="PF03478">
    <property type="entry name" value="Beta-prop_KIB1-4"/>
    <property type="match status" value="1"/>
</dbReference>
<proteinExistence type="predicted"/>
<sequence>LLNSLSNEFKFFIADPETEQFFVAVSPDTSTGSVELAPSLQCRDMSAESDAHEAALVPIVCCFLVLRRLSVKIGPVEMLQVRRSPQQFVSLFRMSSPGRKMEMVDSIGGRALFLGNRFISIHADSFPYINANCIYYMHEEHIYMYDLAHDVEERIAEFNIYIYPPSIIQLLVGYTVCSPWYKPAWDQLTKEIIEKIDSVFLTEE</sequence>
<accession>A0A1E5WLA6</accession>
<dbReference type="AlphaFoldDB" id="A0A1E5WLA6"/>
<keyword evidence="3" id="KW-1185">Reference proteome</keyword>
<dbReference type="PANTHER" id="PTHR33165:SF94">
    <property type="entry name" value="DUF295 DOMAIN-CONTAINING PROTEIN"/>
    <property type="match status" value="1"/>
</dbReference>
<gene>
    <name evidence="2" type="ORF">BAE44_0000789</name>
</gene>
<name>A0A1E5WLA6_9POAL</name>
<dbReference type="PANTHER" id="PTHR33165">
    <property type="entry name" value="F-BOX DOMAIN CONTAINING PROTEIN-LIKE-RELATED"/>
    <property type="match status" value="1"/>
</dbReference>
<evidence type="ECO:0000259" key="1">
    <source>
        <dbReference type="Pfam" id="PF03478"/>
    </source>
</evidence>
<feature type="non-terminal residue" evidence="2">
    <location>
        <position position="1"/>
    </location>
</feature>
<organism evidence="2 3">
    <name type="scientific">Dichanthelium oligosanthes</name>
    <dbReference type="NCBI Taxonomy" id="888268"/>
    <lineage>
        <taxon>Eukaryota</taxon>
        <taxon>Viridiplantae</taxon>
        <taxon>Streptophyta</taxon>
        <taxon>Embryophyta</taxon>
        <taxon>Tracheophyta</taxon>
        <taxon>Spermatophyta</taxon>
        <taxon>Magnoliopsida</taxon>
        <taxon>Liliopsida</taxon>
        <taxon>Poales</taxon>
        <taxon>Poaceae</taxon>
        <taxon>PACMAD clade</taxon>
        <taxon>Panicoideae</taxon>
        <taxon>Panicodae</taxon>
        <taxon>Paniceae</taxon>
        <taxon>Dichantheliinae</taxon>
        <taxon>Dichanthelium</taxon>
    </lineage>
</organism>
<dbReference type="Proteomes" id="UP000095767">
    <property type="component" value="Unassembled WGS sequence"/>
</dbReference>
<dbReference type="EMBL" id="LWDX02002693">
    <property type="protein sequence ID" value="OEL38192.1"/>
    <property type="molecule type" value="Genomic_DNA"/>
</dbReference>
<dbReference type="InterPro" id="IPR005174">
    <property type="entry name" value="KIB1-4_b-propeller"/>
</dbReference>
<evidence type="ECO:0000313" key="2">
    <source>
        <dbReference type="EMBL" id="OEL38192.1"/>
    </source>
</evidence>
<comment type="caution">
    <text evidence="2">The sequence shown here is derived from an EMBL/GenBank/DDBJ whole genome shotgun (WGS) entry which is preliminary data.</text>
</comment>
<reference evidence="2 3" key="1">
    <citation type="submission" date="2016-09" db="EMBL/GenBank/DDBJ databases">
        <title>The draft genome of Dichanthelium oligosanthes: A C3 panicoid grass species.</title>
        <authorList>
            <person name="Studer A.J."/>
            <person name="Schnable J.C."/>
            <person name="Brutnell T.P."/>
        </authorList>
    </citation>
    <scope>NUCLEOTIDE SEQUENCE [LARGE SCALE GENOMIC DNA]</scope>
    <source>
        <strain evidence="3">cv. Kellogg 1175</strain>
        <tissue evidence="2">Leaf</tissue>
    </source>
</reference>
<protein>
    <recommendedName>
        <fullName evidence="1">KIB1-4 beta-propeller domain-containing protein</fullName>
    </recommendedName>
</protein>
<evidence type="ECO:0000313" key="3">
    <source>
        <dbReference type="Proteomes" id="UP000095767"/>
    </source>
</evidence>
<feature type="domain" description="KIB1-4 beta-propeller" evidence="1">
    <location>
        <begin position="51"/>
        <end position="145"/>
    </location>
</feature>